<name>A0A8H5HVA6_9AGAR</name>
<feature type="compositionally biased region" description="Basic and acidic residues" evidence="1">
    <location>
        <begin position="505"/>
        <end position="515"/>
    </location>
</feature>
<feature type="compositionally biased region" description="Pro residues" evidence="1">
    <location>
        <begin position="365"/>
        <end position="376"/>
    </location>
</feature>
<feature type="region of interest" description="Disordered" evidence="1">
    <location>
        <begin position="1166"/>
        <end position="1252"/>
    </location>
</feature>
<feature type="compositionally biased region" description="Polar residues" evidence="1">
    <location>
        <begin position="176"/>
        <end position="187"/>
    </location>
</feature>
<feature type="compositionally biased region" description="Polar residues" evidence="1">
    <location>
        <begin position="152"/>
        <end position="161"/>
    </location>
</feature>
<feature type="region of interest" description="Disordered" evidence="1">
    <location>
        <begin position="1346"/>
        <end position="1412"/>
    </location>
</feature>
<evidence type="ECO:0000313" key="2">
    <source>
        <dbReference type="EMBL" id="KAF5390239.1"/>
    </source>
</evidence>
<organism evidence="2 3">
    <name type="scientific">Collybiopsis confluens</name>
    <dbReference type="NCBI Taxonomy" id="2823264"/>
    <lineage>
        <taxon>Eukaryota</taxon>
        <taxon>Fungi</taxon>
        <taxon>Dikarya</taxon>
        <taxon>Basidiomycota</taxon>
        <taxon>Agaricomycotina</taxon>
        <taxon>Agaricomycetes</taxon>
        <taxon>Agaricomycetidae</taxon>
        <taxon>Agaricales</taxon>
        <taxon>Marasmiineae</taxon>
        <taxon>Omphalotaceae</taxon>
        <taxon>Collybiopsis</taxon>
    </lineage>
</organism>
<dbReference type="OrthoDB" id="2554322at2759"/>
<feature type="region of interest" description="Disordered" evidence="1">
    <location>
        <begin position="577"/>
        <end position="598"/>
    </location>
</feature>
<feature type="compositionally biased region" description="Basic and acidic residues" evidence="1">
    <location>
        <begin position="952"/>
        <end position="961"/>
    </location>
</feature>
<feature type="region of interest" description="Disordered" evidence="1">
    <location>
        <begin position="176"/>
        <end position="384"/>
    </location>
</feature>
<feature type="compositionally biased region" description="Pro residues" evidence="1">
    <location>
        <begin position="131"/>
        <end position="140"/>
    </location>
</feature>
<feature type="compositionally biased region" description="Low complexity" evidence="1">
    <location>
        <begin position="329"/>
        <end position="347"/>
    </location>
</feature>
<feature type="compositionally biased region" description="Low complexity" evidence="1">
    <location>
        <begin position="244"/>
        <end position="258"/>
    </location>
</feature>
<feature type="compositionally biased region" description="Polar residues" evidence="1">
    <location>
        <begin position="308"/>
        <end position="325"/>
    </location>
</feature>
<keyword evidence="3" id="KW-1185">Reference proteome</keyword>
<dbReference type="Proteomes" id="UP000518752">
    <property type="component" value="Unassembled WGS sequence"/>
</dbReference>
<feature type="compositionally biased region" description="Polar residues" evidence="1">
    <location>
        <begin position="1383"/>
        <end position="1392"/>
    </location>
</feature>
<dbReference type="EMBL" id="JAACJN010000016">
    <property type="protein sequence ID" value="KAF5390239.1"/>
    <property type="molecule type" value="Genomic_DNA"/>
</dbReference>
<feature type="compositionally biased region" description="Basic residues" evidence="1">
    <location>
        <begin position="582"/>
        <end position="592"/>
    </location>
</feature>
<reference evidence="2 3" key="1">
    <citation type="journal article" date="2020" name="ISME J.">
        <title>Uncovering the hidden diversity of litter-decomposition mechanisms in mushroom-forming fungi.</title>
        <authorList>
            <person name="Floudas D."/>
            <person name="Bentzer J."/>
            <person name="Ahren D."/>
            <person name="Johansson T."/>
            <person name="Persson P."/>
            <person name="Tunlid A."/>
        </authorList>
    </citation>
    <scope>NUCLEOTIDE SEQUENCE [LARGE SCALE GENOMIC DNA]</scope>
    <source>
        <strain evidence="2 3">CBS 406.79</strain>
    </source>
</reference>
<feature type="compositionally biased region" description="Low complexity" evidence="1">
    <location>
        <begin position="522"/>
        <end position="534"/>
    </location>
</feature>
<sequence length="1485" mass="160689">MKRLEMAATALHSAPSENWDDDFEFQPTTYEQHPRISAATSQLSEDWDAEPPSGPSRNILEWVEQPPSTQSDNWDNDFQEKSGSPVRTFLPRDDRENWDEDFDADDDDDDEEDRTVTARSRRSALAKLAYSPPPPVPPIPFLQAEQPFPRSPTASVFSVPTSGRDSVAAYSFSSTTHLRPVHPSSQAVHAHTQAQRERRRLRKKSRPQDPQQNHYSGMYTMSSSRETVGDIDRHLRPVTPMSHRSSSPSPNPPSNRNSIAGLPSPTTRTPLLSRIGSVKKKWAVRKKRASSTPSEIILQEGEGAGNPMVSSTDTPSSSKQASTNWFFRATSGSSGNSASSSEVVSTSDHITPKAPKTRPSLNGLSPPPPLPPPFDPPNMSTPSKLIKRKSLGFVQLKPRNHPINDVHLDSTSLPSTASVVHSSHPHPPRNTTSSYYRTTHAHSSASTSDLPSDLEAELYSTSGSAQGSVAAVRRSPSERATARKSRESQMRHGSYAGLGLGRAGEAGRTKDRIEGDPGQNGRSFSRSSRISGPRSRTRSNSRSRVTTESSDVETRDINLKEKEGSRGIMGSVRRISFGTSRSAKHPGHKRTKSGVSLASVTEGIKRSLERHGKDREDSMAIDSPLDRARSVDVEMNSFQTLPFGSGRLLPPIKLSPPPLPSSSGVFASNSSVNLNSAAYSTSFALSGSSSTSTVVPKGLVGSGVVGVIATASLGRSSVFSFSADYFKGLSSMQTSASMPGNHSALLSNVPRRNSMGDLKLGELKIPARISQAQVGLRRDLGMVKEFARRVEQLKSLRTAYHDLVLQVQCILDAQHAEHIKQGSARAASPSSSPLGGNIFRSLNRVRPITPTSSVSPSRSSSSANISAVPFLLSTTPDAPTRSTDTESISGGNVNQYKHLAEAFYTINSKYKIAWECAELLIELGGGPTTSSAAEPSAILPPLSLSSTNVKENQSKKSRERAITLSGEQSKPGTPTPVGPSYTSISAYTGSSSSPNMAWRASTGRHDLNQRQLILLREMLNNSDSSFVIDGTTPVSPTQLSPQTDSRSTNLEHASIVMDTSGLEVDPQYVNREWRWGESGVAMNSTITLPSEESSGLPITNVTGKFLASTSGPGRGEESKKRRSNRLKGMSGLRDMLRSLTKQQTQNSSPIVSPMVPISATSLSISTEGSSAETGGYAHSHGTVVTPVPSNSPNFVTYGRRRAKTSYGPDDRSRDSERERWDNDHTGKQKDGERPFNSPYTASSLSVKASPRRPSLASIFRIGLKAGSSSGSTTNTTNTARSSPFSHNAGISTDNISLHHKKDGGSSTSTTDEEDWDRLELEYPTHARDETTRPHLSTIRGKSPYMQQDALLPPPVPQSQGRSPNAPQTSLTLTPVVGLPGVPTRSTRLSNVNENEDDPRVSRTSLNPDPENFSHGKLNLTGNIEKTGSVRSMPPQPLHALHNEGYSTTSHRLAMTSENIKPLLENAKEVYTRLLDCIEETKMLLI</sequence>
<feature type="compositionally biased region" description="Basic and acidic residues" evidence="1">
    <location>
        <begin position="475"/>
        <end position="490"/>
    </location>
</feature>
<comment type="caution">
    <text evidence="2">The sequence shown here is derived from an EMBL/GenBank/DDBJ whole genome shotgun (WGS) entry which is preliminary data.</text>
</comment>
<feature type="region of interest" description="Disordered" evidence="1">
    <location>
        <begin position="1265"/>
        <end position="1316"/>
    </location>
</feature>
<feature type="region of interest" description="Disordered" evidence="1">
    <location>
        <begin position="1"/>
        <end position="161"/>
    </location>
</feature>
<feature type="compositionally biased region" description="Polar residues" evidence="1">
    <location>
        <begin position="1237"/>
        <end position="1246"/>
    </location>
</feature>
<accession>A0A8H5HVA6</accession>
<feature type="compositionally biased region" description="Low complexity" evidence="1">
    <location>
        <begin position="930"/>
        <end position="946"/>
    </location>
</feature>
<proteinExistence type="predicted"/>
<feature type="compositionally biased region" description="Polar residues" evidence="1">
    <location>
        <begin position="1283"/>
        <end position="1295"/>
    </location>
</feature>
<feature type="region of interest" description="Disordered" evidence="1">
    <location>
        <begin position="930"/>
        <end position="980"/>
    </location>
</feature>
<protein>
    <submittedName>
        <fullName evidence="2">Uncharacterized protein</fullName>
    </submittedName>
</protein>
<feature type="compositionally biased region" description="Polar residues" evidence="1">
    <location>
        <begin position="409"/>
        <end position="421"/>
    </location>
</feature>
<feature type="compositionally biased region" description="Acidic residues" evidence="1">
    <location>
        <begin position="96"/>
        <end position="113"/>
    </location>
</feature>
<evidence type="ECO:0000256" key="1">
    <source>
        <dbReference type="SAM" id="MobiDB-lite"/>
    </source>
</evidence>
<feature type="compositionally biased region" description="Basic residues" evidence="1">
    <location>
        <begin position="277"/>
        <end position="289"/>
    </location>
</feature>
<evidence type="ECO:0000313" key="3">
    <source>
        <dbReference type="Proteomes" id="UP000518752"/>
    </source>
</evidence>
<feature type="compositionally biased region" description="Polar residues" evidence="1">
    <location>
        <begin position="1357"/>
        <end position="1372"/>
    </location>
</feature>
<feature type="region of interest" description="Disordered" evidence="1">
    <location>
        <begin position="402"/>
        <end position="554"/>
    </location>
</feature>
<feature type="compositionally biased region" description="Low complexity" evidence="1">
    <location>
        <begin position="1265"/>
        <end position="1282"/>
    </location>
</feature>
<feature type="compositionally biased region" description="Basic and acidic residues" evidence="1">
    <location>
        <begin position="1208"/>
        <end position="1233"/>
    </location>
</feature>
<feature type="compositionally biased region" description="Polar residues" evidence="1">
    <location>
        <begin position="208"/>
        <end position="226"/>
    </location>
</feature>
<feature type="region of interest" description="Disordered" evidence="1">
    <location>
        <begin position="1104"/>
        <end position="1131"/>
    </location>
</feature>
<gene>
    <name evidence="2" type="ORF">D9757_002951</name>
</gene>